<gene>
    <name evidence="1" type="ORF">Pan54_31840</name>
</gene>
<evidence type="ECO:0000313" key="1">
    <source>
        <dbReference type="EMBL" id="TWT62442.1"/>
    </source>
</evidence>
<reference evidence="1 2" key="1">
    <citation type="submission" date="2019-02" db="EMBL/GenBank/DDBJ databases">
        <title>Deep-cultivation of Planctomycetes and their phenomic and genomic characterization uncovers novel biology.</title>
        <authorList>
            <person name="Wiegand S."/>
            <person name="Jogler M."/>
            <person name="Boedeker C."/>
            <person name="Pinto D."/>
            <person name="Vollmers J."/>
            <person name="Rivas-Marin E."/>
            <person name="Kohn T."/>
            <person name="Peeters S.H."/>
            <person name="Heuer A."/>
            <person name="Rast P."/>
            <person name="Oberbeckmann S."/>
            <person name="Bunk B."/>
            <person name="Jeske O."/>
            <person name="Meyerdierks A."/>
            <person name="Storesund J.E."/>
            <person name="Kallscheuer N."/>
            <person name="Luecker S."/>
            <person name="Lage O.M."/>
            <person name="Pohl T."/>
            <person name="Merkel B.J."/>
            <person name="Hornburger P."/>
            <person name="Mueller R.-W."/>
            <person name="Bruemmer F."/>
            <person name="Labrenz M."/>
            <person name="Spormann A.M."/>
            <person name="Op Den Camp H."/>
            <person name="Overmann J."/>
            <person name="Amann R."/>
            <person name="Jetten M.S.M."/>
            <person name="Mascher T."/>
            <person name="Medema M.H."/>
            <person name="Devos D.P."/>
            <person name="Kaster A.-K."/>
            <person name="Ovreas L."/>
            <person name="Rohde M."/>
            <person name="Galperin M.Y."/>
            <person name="Jogler C."/>
        </authorList>
    </citation>
    <scope>NUCLEOTIDE SEQUENCE [LARGE SCALE GENOMIC DNA]</scope>
    <source>
        <strain evidence="1 2">Pan54</strain>
    </source>
</reference>
<organism evidence="1 2">
    <name type="scientific">Rubinisphaera italica</name>
    <dbReference type="NCBI Taxonomy" id="2527969"/>
    <lineage>
        <taxon>Bacteria</taxon>
        <taxon>Pseudomonadati</taxon>
        <taxon>Planctomycetota</taxon>
        <taxon>Planctomycetia</taxon>
        <taxon>Planctomycetales</taxon>
        <taxon>Planctomycetaceae</taxon>
        <taxon>Rubinisphaera</taxon>
    </lineage>
</organism>
<accession>A0A5C5XL24</accession>
<name>A0A5C5XL24_9PLAN</name>
<protein>
    <recommendedName>
        <fullName evidence="3">DUF1570 domain-containing protein</fullName>
    </recommendedName>
</protein>
<evidence type="ECO:0000313" key="2">
    <source>
        <dbReference type="Proteomes" id="UP000316095"/>
    </source>
</evidence>
<dbReference type="Proteomes" id="UP000316095">
    <property type="component" value="Unassembled WGS sequence"/>
</dbReference>
<sequence>MKFQCTITECDTVKRDPNLSPERAFAILPTKAPPVQISSLFHAEWPLCSSCLRWVILCVVCCGCSSGTFRANNDDVPNRYNIKTENVVLHSDVKLDEDHELIQNLKQVRRQIADTLELKLGEKKVEVYLFKDEETYHKFLANNYPGLPPRRAYFVGTSTSLSIYTVWSERILVDLRHEFTHGVLHASLPKVPLWLDEGLAEYFELPTAPGIPRADYLEDLSGLMKNGWRPNLQRLEHLDEVGEMQRLDYAESWAWVHWMLHNNPQTRSALIEYANNPSQAVGLPLSRRLRQFHPNPESALAEWIAAAK</sequence>
<dbReference type="AlphaFoldDB" id="A0A5C5XL24"/>
<proteinExistence type="predicted"/>
<evidence type="ECO:0008006" key="3">
    <source>
        <dbReference type="Google" id="ProtNLM"/>
    </source>
</evidence>
<keyword evidence="2" id="KW-1185">Reference proteome</keyword>
<dbReference type="EMBL" id="SJPG01000001">
    <property type="protein sequence ID" value="TWT62442.1"/>
    <property type="molecule type" value="Genomic_DNA"/>
</dbReference>
<comment type="caution">
    <text evidence="1">The sequence shown here is derived from an EMBL/GenBank/DDBJ whole genome shotgun (WGS) entry which is preliminary data.</text>
</comment>